<evidence type="ECO:0000256" key="4">
    <source>
        <dbReference type="ARBA" id="ARBA00022679"/>
    </source>
</evidence>
<comment type="pathway">
    <text evidence="2">Glycan metabolism.</text>
</comment>
<feature type="transmembrane region" description="Helical" evidence="8">
    <location>
        <begin position="510"/>
        <end position="528"/>
    </location>
</feature>
<sequence>MKRTLIFIILVVLLYSVSFAGRFMAAIILLSLLLLFLLYLFISSKKDQLKFIGIIYAILSFGFVAYVTQTFLGVDYNYHPFISVTVLVILLPTFFLLGYRIILSLHCFIDSLYQSLRKKNKLVTETSDLSCSVVITTRNEPFDVCKMTFDSAYNLDYHTQRKEIVVVDNSDLDNKDFIKWRKYVNKKNMDDGVACKFIHRNGTEGFKPRNLDIAMENVSFDYVLFLDADSTLPTNALKVGLSEFKKDSKLGFISFLIESTNYSTNLVTKVASIFQNTIRYFNEFVGKHGYCNYQGHNGIWNKKALKAISKWEEYYKSQVMVTEDIAAGFRCYEAGFTSKPVFLKTGEWVPTSLKEFEKMWLRWSFGGMQVMHKHMSKIIKSPNLHFRVKLDMLYLLFKVVASGFPIFALLLVLFPKGNPQFVLIVNITLVPLFILSFWYYWYGDIQGNILSKISQIYVSMFMLSSFVFWCGIKAEINYYLNKPQGWKPTSKVFDKVEGWPQIIYDNLGKLIFSTFGLAVAIYSIFKFYPQINFYMYFLCMLPSILLFLNTILCVAILGKAR</sequence>
<evidence type="ECO:0000256" key="7">
    <source>
        <dbReference type="ARBA" id="ARBA00023136"/>
    </source>
</evidence>
<dbReference type="RefSeq" id="WP_088771849.1">
    <property type="nucleotide sequence ID" value="NZ_AP023082.1"/>
</dbReference>
<name>A0ABM6LXA6_9GAMM</name>
<feature type="transmembrane region" description="Helical" evidence="8">
    <location>
        <begin position="453"/>
        <end position="472"/>
    </location>
</feature>
<keyword evidence="4 10" id="KW-0808">Transferase</keyword>
<evidence type="ECO:0000256" key="8">
    <source>
        <dbReference type="SAM" id="Phobius"/>
    </source>
</evidence>
<evidence type="ECO:0000313" key="10">
    <source>
        <dbReference type="EMBL" id="ASG67298.1"/>
    </source>
</evidence>
<comment type="subcellular location">
    <subcellularLocation>
        <location evidence="1">Membrane</location>
        <topology evidence="1">Multi-pass membrane protein</topology>
    </subcellularLocation>
</comment>
<keyword evidence="6 8" id="KW-1133">Transmembrane helix</keyword>
<feature type="transmembrane region" description="Helical" evidence="8">
    <location>
        <begin position="395"/>
        <end position="414"/>
    </location>
</feature>
<dbReference type="EMBL" id="CP022132">
    <property type="protein sequence ID" value="ASG67298.1"/>
    <property type="molecule type" value="Genomic_DNA"/>
</dbReference>
<reference evidence="10 11" key="1">
    <citation type="submission" date="2017-06" db="EMBL/GenBank/DDBJ databases">
        <title>Complete genome of Francisella halioticida.</title>
        <authorList>
            <person name="Sjodin A."/>
        </authorList>
    </citation>
    <scope>NUCLEOTIDE SEQUENCE [LARGE SCALE GENOMIC DNA]</scope>
    <source>
        <strain evidence="10 11">DSM 23729</strain>
    </source>
</reference>
<keyword evidence="11" id="KW-1185">Reference proteome</keyword>
<feature type="transmembrane region" description="Helical" evidence="8">
    <location>
        <begin position="421"/>
        <end position="441"/>
    </location>
</feature>
<dbReference type="CDD" id="cd06423">
    <property type="entry name" value="CESA_like"/>
    <property type="match status" value="1"/>
</dbReference>
<keyword evidence="5 8" id="KW-0812">Transmembrane</keyword>
<dbReference type="PANTHER" id="PTHR43867:SF2">
    <property type="entry name" value="CELLULOSE SYNTHASE CATALYTIC SUBUNIT A [UDP-FORMING]"/>
    <property type="match status" value="1"/>
</dbReference>
<keyword evidence="3" id="KW-0328">Glycosyltransferase</keyword>
<evidence type="ECO:0000313" key="11">
    <source>
        <dbReference type="Proteomes" id="UP000249910"/>
    </source>
</evidence>
<gene>
    <name evidence="10" type="ORF">CDV26_01840</name>
</gene>
<keyword evidence="7 8" id="KW-0472">Membrane</keyword>
<proteinExistence type="predicted"/>
<dbReference type="Proteomes" id="UP000249910">
    <property type="component" value="Chromosome"/>
</dbReference>
<protein>
    <submittedName>
        <fullName evidence="10">Glycosyl transferase</fullName>
    </submittedName>
</protein>
<feature type="transmembrane region" description="Helical" evidence="8">
    <location>
        <begin position="49"/>
        <end position="69"/>
    </location>
</feature>
<dbReference type="Gene3D" id="3.90.550.10">
    <property type="entry name" value="Spore Coat Polysaccharide Biosynthesis Protein SpsA, Chain A"/>
    <property type="match status" value="1"/>
</dbReference>
<dbReference type="InterPro" id="IPR050321">
    <property type="entry name" value="Glycosyltr_2/OpgH_subfam"/>
</dbReference>
<evidence type="ECO:0000256" key="6">
    <source>
        <dbReference type="ARBA" id="ARBA00022989"/>
    </source>
</evidence>
<evidence type="ECO:0000256" key="2">
    <source>
        <dbReference type="ARBA" id="ARBA00004881"/>
    </source>
</evidence>
<evidence type="ECO:0000256" key="1">
    <source>
        <dbReference type="ARBA" id="ARBA00004141"/>
    </source>
</evidence>
<dbReference type="GO" id="GO:0016740">
    <property type="term" value="F:transferase activity"/>
    <property type="evidence" value="ECO:0007669"/>
    <property type="project" value="UniProtKB-KW"/>
</dbReference>
<dbReference type="Pfam" id="PF13632">
    <property type="entry name" value="Glyco_trans_2_3"/>
    <property type="match status" value="1"/>
</dbReference>
<feature type="domain" description="Glycosyltransferase 2-like" evidence="9">
    <location>
        <begin position="222"/>
        <end position="427"/>
    </location>
</feature>
<evidence type="ECO:0000256" key="3">
    <source>
        <dbReference type="ARBA" id="ARBA00022676"/>
    </source>
</evidence>
<dbReference type="InterPro" id="IPR029044">
    <property type="entry name" value="Nucleotide-diphossugar_trans"/>
</dbReference>
<evidence type="ECO:0000256" key="5">
    <source>
        <dbReference type="ARBA" id="ARBA00022692"/>
    </source>
</evidence>
<accession>A0ABM6LXA6</accession>
<dbReference type="SUPFAM" id="SSF53448">
    <property type="entry name" value="Nucleotide-diphospho-sugar transferases"/>
    <property type="match status" value="1"/>
</dbReference>
<dbReference type="PANTHER" id="PTHR43867">
    <property type="entry name" value="CELLULOSE SYNTHASE CATALYTIC SUBUNIT A [UDP-FORMING]"/>
    <property type="match status" value="1"/>
</dbReference>
<feature type="transmembrane region" description="Helical" evidence="8">
    <location>
        <begin position="81"/>
        <end position="109"/>
    </location>
</feature>
<feature type="transmembrane region" description="Helical" evidence="8">
    <location>
        <begin position="534"/>
        <end position="557"/>
    </location>
</feature>
<feature type="transmembrane region" description="Helical" evidence="8">
    <location>
        <begin position="26"/>
        <end position="42"/>
    </location>
</feature>
<organism evidence="10 11">
    <name type="scientific">Francisella halioticida</name>
    <dbReference type="NCBI Taxonomy" id="549298"/>
    <lineage>
        <taxon>Bacteria</taxon>
        <taxon>Pseudomonadati</taxon>
        <taxon>Pseudomonadota</taxon>
        <taxon>Gammaproteobacteria</taxon>
        <taxon>Thiotrichales</taxon>
        <taxon>Francisellaceae</taxon>
        <taxon>Francisella</taxon>
    </lineage>
</organism>
<dbReference type="InterPro" id="IPR001173">
    <property type="entry name" value="Glyco_trans_2-like"/>
</dbReference>
<evidence type="ECO:0000259" key="9">
    <source>
        <dbReference type="Pfam" id="PF13632"/>
    </source>
</evidence>